<feature type="compositionally biased region" description="Low complexity" evidence="5">
    <location>
        <begin position="124"/>
        <end position="140"/>
    </location>
</feature>
<evidence type="ECO:0000256" key="5">
    <source>
        <dbReference type="SAM" id="MobiDB-lite"/>
    </source>
</evidence>
<evidence type="ECO:0000256" key="6">
    <source>
        <dbReference type="SAM" id="SignalP"/>
    </source>
</evidence>
<dbReference type="SUPFAM" id="SSF54001">
    <property type="entry name" value="Cysteine proteinases"/>
    <property type="match status" value="1"/>
</dbReference>
<evidence type="ECO:0000313" key="8">
    <source>
        <dbReference type="EMBL" id="MCK9794722.1"/>
    </source>
</evidence>
<dbReference type="PANTHER" id="PTHR47359:SF3">
    <property type="entry name" value="NLP_P60 DOMAIN-CONTAINING PROTEIN-RELATED"/>
    <property type="match status" value="1"/>
</dbReference>
<feature type="region of interest" description="Disordered" evidence="5">
    <location>
        <begin position="105"/>
        <end position="153"/>
    </location>
</feature>
<dbReference type="InterPro" id="IPR000064">
    <property type="entry name" value="NLP_P60_dom"/>
</dbReference>
<keyword evidence="6" id="KW-0732">Signal</keyword>
<accession>A0ABT0J5D9</accession>
<dbReference type="InterPro" id="IPR051794">
    <property type="entry name" value="PG_Endopeptidase_C40"/>
</dbReference>
<feature type="domain" description="NlpC/P60" evidence="7">
    <location>
        <begin position="155"/>
        <end position="266"/>
    </location>
</feature>
<evidence type="ECO:0000256" key="3">
    <source>
        <dbReference type="ARBA" id="ARBA00022801"/>
    </source>
</evidence>
<dbReference type="PANTHER" id="PTHR47359">
    <property type="entry name" value="PEPTIDOGLYCAN DL-ENDOPEPTIDASE CWLO"/>
    <property type="match status" value="1"/>
</dbReference>
<dbReference type="Proteomes" id="UP001651050">
    <property type="component" value="Unassembled WGS sequence"/>
</dbReference>
<keyword evidence="9" id="KW-1185">Reference proteome</keyword>
<evidence type="ECO:0000256" key="4">
    <source>
        <dbReference type="ARBA" id="ARBA00022807"/>
    </source>
</evidence>
<comment type="caution">
    <text evidence="8">The sequence shown here is derived from an EMBL/GenBank/DDBJ whole genome shotgun (WGS) entry which is preliminary data.</text>
</comment>
<reference evidence="8 9" key="1">
    <citation type="submission" date="2022-02" db="EMBL/GenBank/DDBJ databases">
        <title>The car tank lid bacteriome: a reservoir of bacteria with potential in bioremediation of fuel.</title>
        <authorList>
            <person name="Vidal-Verdu A."/>
            <person name="Gomez-Martinez D."/>
            <person name="Latorre-Perez A."/>
            <person name="Pereto J."/>
            <person name="Porcar M."/>
        </authorList>
    </citation>
    <scope>NUCLEOTIDE SEQUENCE [LARGE SCALE GENOMIC DNA]</scope>
    <source>
        <strain evidence="8 9">4D.3</strain>
    </source>
</reference>
<keyword evidence="3" id="KW-0378">Hydrolase</keyword>
<keyword evidence="2" id="KW-0645">Protease</keyword>
<feature type="signal peptide" evidence="6">
    <location>
        <begin position="1"/>
        <end position="46"/>
    </location>
</feature>
<dbReference type="InterPro" id="IPR038765">
    <property type="entry name" value="Papain-like_cys_pep_sf"/>
</dbReference>
<name>A0ABT0J5D9_9MICO</name>
<protein>
    <submittedName>
        <fullName evidence="8">C40 family peptidase</fullName>
    </submittedName>
</protein>
<dbReference type="RefSeq" id="WP_416344585.1">
    <property type="nucleotide sequence ID" value="NZ_JALQCY010000004.1"/>
</dbReference>
<feature type="compositionally biased region" description="Acidic residues" evidence="5">
    <location>
        <begin position="113"/>
        <end position="123"/>
    </location>
</feature>
<comment type="similarity">
    <text evidence="1">Belongs to the peptidase C40 family.</text>
</comment>
<keyword evidence="4" id="KW-0788">Thiol protease</keyword>
<proteinExistence type="inferred from homology"/>
<gene>
    <name evidence="8" type="ORF">M1843_13290</name>
</gene>
<evidence type="ECO:0000259" key="7">
    <source>
        <dbReference type="PROSITE" id="PS51935"/>
    </source>
</evidence>
<evidence type="ECO:0000256" key="2">
    <source>
        <dbReference type="ARBA" id="ARBA00022670"/>
    </source>
</evidence>
<feature type="chain" id="PRO_5047055862" evidence="6">
    <location>
        <begin position="47"/>
        <end position="266"/>
    </location>
</feature>
<evidence type="ECO:0000256" key="1">
    <source>
        <dbReference type="ARBA" id="ARBA00007074"/>
    </source>
</evidence>
<dbReference type="PROSITE" id="PS51935">
    <property type="entry name" value="NLPC_P60"/>
    <property type="match status" value="1"/>
</dbReference>
<organism evidence="8 9">
    <name type="scientific">Isoptericola peretonis</name>
    <dbReference type="NCBI Taxonomy" id="2918523"/>
    <lineage>
        <taxon>Bacteria</taxon>
        <taxon>Bacillati</taxon>
        <taxon>Actinomycetota</taxon>
        <taxon>Actinomycetes</taxon>
        <taxon>Micrococcales</taxon>
        <taxon>Promicromonosporaceae</taxon>
        <taxon>Isoptericola</taxon>
    </lineage>
</organism>
<dbReference type="EMBL" id="JALQCY010000004">
    <property type="protein sequence ID" value="MCK9794722.1"/>
    <property type="molecule type" value="Genomic_DNA"/>
</dbReference>
<evidence type="ECO:0000313" key="9">
    <source>
        <dbReference type="Proteomes" id="UP001651050"/>
    </source>
</evidence>
<sequence>MTARTNRGRHRAARRPIAIAPTGTAGRRAAVVAAAGGLLVSTFASAGAAQAAPVDTDAAKKLSTVDLGALTDQAREALEAAPVVTVDAKAKVDVEKVTAKIAAGAEITPAPEPEPEPVVEEVASDSASGSDDASRSADTASRSEERAAVEAPAASANGSSIVSIAMRYVGVPYVSGGTSPSGFDCSGLTQYVYAQAGISLPRTSSAQRYAGTVVSASEAQPGDLVWTPGHVAIYAGDGMQIDAPKPGDVVKYRSIWQSNPTFIRVG</sequence>
<dbReference type="Gene3D" id="3.90.1720.10">
    <property type="entry name" value="endopeptidase domain like (from Nostoc punctiforme)"/>
    <property type="match status" value="1"/>
</dbReference>
<dbReference type="Pfam" id="PF00877">
    <property type="entry name" value="NLPC_P60"/>
    <property type="match status" value="1"/>
</dbReference>